<proteinExistence type="predicted"/>
<dbReference type="OrthoDB" id="5275938at2759"/>
<reference evidence="1 2" key="1">
    <citation type="submission" date="2013-03" db="EMBL/GenBank/DDBJ databases">
        <title>The Genome Sequence of Capronia coronata CBS 617.96.</title>
        <authorList>
            <consortium name="The Broad Institute Genomics Platform"/>
            <person name="Cuomo C."/>
            <person name="de Hoog S."/>
            <person name="Gorbushina A."/>
            <person name="Walker B."/>
            <person name="Young S.K."/>
            <person name="Zeng Q."/>
            <person name="Gargeya S."/>
            <person name="Fitzgerald M."/>
            <person name="Haas B."/>
            <person name="Abouelleil A."/>
            <person name="Allen A.W."/>
            <person name="Alvarado L."/>
            <person name="Arachchi H.M."/>
            <person name="Berlin A.M."/>
            <person name="Chapman S.B."/>
            <person name="Gainer-Dewar J."/>
            <person name="Goldberg J."/>
            <person name="Griggs A."/>
            <person name="Gujja S."/>
            <person name="Hansen M."/>
            <person name="Howarth C."/>
            <person name="Imamovic A."/>
            <person name="Ireland A."/>
            <person name="Larimer J."/>
            <person name="McCowan C."/>
            <person name="Murphy C."/>
            <person name="Pearson M."/>
            <person name="Poon T.W."/>
            <person name="Priest M."/>
            <person name="Roberts A."/>
            <person name="Saif S."/>
            <person name="Shea T."/>
            <person name="Sisk P."/>
            <person name="Sykes S."/>
            <person name="Wortman J."/>
            <person name="Nusbaum C."/>
            <person name="Birren B."/>
        </authorList>
    </citation>
    <scope>NUCLEOTIDE SEQUENCE [LARGE SCALE GENOMIC DNA]</scope>
    <source>
        <strain evidence="1 2">CBS 617.96</strain>
    </source>
</reference>
<organism evidence="1 2">
    <name type="scientific">Capronia coronata CBS 617.96</name>
    <dbReference type="NCBI Taxonomy" id="1182541"/>
    <lineage>
        <taxon>Eukaryota</taxon>
        <taxon>Fungi</taxon>
        <taxon>Dikarya</taxon>
        <taxon>Ascomycota</taxon>
        <taxon>Pezizomycotina</taxon>
        <taxon>Eurotiomycetes</taxon>
        <taxon>Chaetothyriomycetidae</taxon>
        <taxon>Chaetothyriales</taxon>
        <taxon>Herpotrichiellaceae</taxon>
        <taxon>Capronia</taxon>
    </lineage>
</organism>
<accession>W9YZQ0</accession>
<evidence type="ECO:0008006" key="3">
    <source>
        <dbReference type="Google" id="ProtNLM"/>
    </source>
</evidence>
<dbReference type="RefSeq" id="XP_007723780.1">
    <property type="nucleotide sequence ID" value="XM_007725590.1"/>
</dbReference>
<dbReference type="Gene3D" id="3.30.710.10">
    <property type="entry name" value="Potassium Channel Kv1.1, Chain A"/>
    <property type="match status" value="1"/>
</dbReference>
<dbReference type="STRING" id="1182541.W9YZQ0"/>
<sequence>MARPIKVVVVDTDGDLILDVGKEVNLKTEDKDAGTLPTSATPVRVSSKILTLSSPVFKAMFTGKFREGYLALSQTNPPVVELPEDEVLAMLRLCRILHHKESPLVQVSFASMHRVAIASDKYQCGSAVVPWFHRHLQLKSRYIGQTDLAHAVNTAYLLDDKEAFYKFSQCATMYLSEAIKNSPFAKDFSPSLHDRLIESLSSLRSTKMHDLNMNSQWSIQELFAVYDDRLRGARARIKDMSGDLICLPEVCKGEATRVGNFISSLCIVGLWPNEAAREPKMSLHDAVCLIRRVAYTLWSNGRHG</sequence>
<dbReference type="GeneID" id="19159579"/>
<dbReference type="EMBL" id="AMWN01000004">
    <property type="protein sequence ID" value="EXJ87774.1"/>
    <property type="molecule type" value="Genomic_DNA"/>
</dbReference>
<comment type="caution">
    <text evidence="1">The sequence shown here is derived from an EMBL/GenBank/DDBJ whole genome shotgun (WGS) entry which is preliminary data.</text>
</comment>
<dbReference type="InterPro" id="IPR011333">
    <property type="entry name" value="SKP1/BTB/POZ_sf"/>
</dbReference>
<dbReference type="AlphaFoldDB" id="W9YZQ0"/>
<keyword evidence="2" id="KW-1185">Reference proteome</keyword>
<dbReference type="eggNOG" id="ENOG502SMAU">
    <property type="taxonomic scope" value="Eukaryota"/>
</dbReference>
<dbReference type="Proteomes" id="UP000019484">
    <property type="component" value="Unassembled WGS sequence"/>
</dbReference>
<gene>
    <name evidence="1" type="ORF">A1O1_04701</name>
</gene>
<evidence type="ECO:0000313" key="2">
    <source>
        <dbReference type="Proteomes" id="UP000019484"/>
    </source>
</evidence>
<protein>
    <recommendedName>
        <fullName evidence="3">BTB domain-containing protein</fullName>
    </recommendedName>
</protein>
<evidence type="ECO:0000313" key="1">
    <source>
        <dbReference type="EMBL" id="EXJ87774.1"/>
    </source>
</evidence>
<dbReference type="HOGENOM" id="CLU_056756_0_0_1"/>
<name>W9YZQ0_9EURO</name>